<dbReference type="AlphaFoldDB" id="A0A1N7FRW9"/>
<reference evidence="1 2" key="1">
    <citation type="submission" date="2020-08" db="EMBL/GenBank/DDBJ databases">
        <title>Genomic Encyclopedia of Type Strains, Phase IV (KMG-V): Genome sequencing to study the core and pangenomes of soil and plant-associated prokaryotes.</title>
        <authorList>
            <person name="Whitman W."/>
        </authorList>
    </citation>
    <scope>NUCLEOTIDE SEQUENCE [LARGE SCALE GENOMIC DNA]</scope>
    <source>
        <strain evidence="1 2">MP601</strain>
    </source>
</reference>
<name>A0A1N7FRW9_9SPHI</name>
<sequence>MKQVYYNTQSIYKLMTINQKLITHGLALFIPALFCTKLYAQNNLMKEISIGEIKQQRMGNVLDKIASKGNFYFAYNNKTVPADSMVSVAGYHGTLFSLLDKLLGDSYEFKEVPGYIVLRHAPGKLYITAEVDKELGIVKGYVNDVTGQKAIPQASVYEKNQLVSTLTNDKGYFELRLKNPGGALSLSVSKENYRDTALYILPVVNVDSKHNNNKNYKYYPDEGSGNGVEHSRFARFFISSKQLVQGMNLGNFFASSPYQVSLVPGVSSHGMYNSQIIDHFSWNLLGGYTAGIDGVEIAGLFNINHKNMKFLQAAGLFNFVGGSTRGIQIAGLYNNVSHNAWGLQAAGLFNRVQNFTGGMQLAGIGNIDQQASGFQVAGIFNHTHNFKGIQFAGLFNKSDTLKGIQLSSLFNRSGETGSQFTALVNRAKKVKGFQFALVNVADSSDYSIGILNFIKNGEKSLAISTDENLFTHLDFRSGGRVMYGLIGAGYKFGNAASKYVFDLGFGAHIVNHSKFSLNGEYTVELITDTKKKFYQTQSFKLLPGYKLNKLLRLFAGPTFDITGSDPNDDAQIHGWELSKHISGNNITTVSIGVTGGLQFVW</sequence>
<dbReference type="EMBL" id="JACHCA010000008">
    <property type="protein sequence ID" value="MBB6129204.1"/>
    <property type="molecule type" value="Genomic_DNA"/>
</dbReference>
<proteinExistence type="predicted"/>
<protein>
    <recommendedName>
        <fullName evidence="3">CarboxypepD_reg-like domain-containing protein</fullName>
    </recommendedName>
</protein>
<dbReference type="RefSeq" id="WP_076377991.1">
    <property type="nucleotide sequence ID" value="NZ_JACHCA010000008.1"/>
</dbReference>
<evidence type="ECO:0008006" key="3">
    <source>
        <dbReference type="Google" id="ProtNLM"/>
    </source>
</evidence>
<evidence type="ECO:0000313" key="1">
    <source>
        <dbReference type="EMBL" id="MBB6129204.1"/>
    </source>
</evidence>
<comment type="caution">
    <text evidence="1">The sequence shown here is derived from an EMBL/GenBank/DDBJ whole genome shotgun (WGS) entry which is preliminary data.</text>
</comment>
<dbReference type="SUPFAM" id="SSF49464">
    <property type="entry name" value="Carboxypeptidase regulatory domain-like"/>
    <property type="match status" value="1"/>
</dbReference>
<dbReference type="OrthoDB" id="5505971at2"/>
<accession>A0A1N7FRW9</accession>
<dbReference type="STRING" id="354630.SAMN05421821_11994"/>
<organism evidence="1 2">
    <name type="scientific">Mucilaginibacter lappiensis</name>
    <dbReference type="NCBI Taxonomy" id="354630"/>
    <lineage>
        <taxon>Bacteria</taxon>
        <taxon>Pseudomonadati</taxon>
        <taxon>Bacteroidota</taxon>
        <taxon>Sphingobacteriia</taxon>
        <taxon>Sphingobacteriales</taxon>
        <taxon>Sphingobacteriaceae</taxon>
        <taxon>Mucilaginibacter</taxon>
    </lineage>
</organism>
<dbReference type="Proteomes" id="UP000548326">
    <property type="component" value="Unassembled WGS sequence"/>
</dbReference>
<evidence type="ECO:0000313" key="2">
    <source>
        <dbReference type="Proteomes" id="UP000548326"/>
    </source>
</evidence>
<dbReference type="InterPro" id="IPR008969">
    <property type="entry name" value="CarboxyPept-like_regulatory"/>
</dbReference>
<gene>
    <name evidence="1" type="ORF">HDF22_003329</name>
</gene>